<dbReference type="InterPro" id="IPR036034">
    <property type="entry name" value="PDZ_sf"/>
</dbReference>
<feature type="transmembrane region" description="Helical" evidence="1">
    <location>
        <begin position="211"/>
        <end position="229"/>
    </location>
</feature>
<protein>
    <submittedName>
        <fullName evidence="3">PDZ domain-containing protein</fullName>
    </submittedName>
</protein>
<keyword evidence="1" id="KW-0812">Transmembrane</keyword>
<evidence type="ECO:0000313" key="3">
    <source>
        <dbReference type="EMBL" id="NCU18142.1"/>
    </source>
</evidence>
<evidence type="ECO:0000313" key="4">
    <source>
        <dbReference type="Proteomes" id="UP000743899"/>
    </source>
</evidence>
<keyword evidence="1" id="KW-0472">Membrane</keyword>
<sequence length="396" mass="44354">MEWIIELGIGIGKFFLNPLPYLGILFAVYLGYIRVKRERKNFTIRVQDGLFEFRTYLKKGVLLGFIFSLVTLLIGLTVPLAYIITLTVVTVILSIFLRPSALSAAYTLGSTFFIMMAIEYSSFEMPYLQGIFDQVETAIIPGAALLTGLLLMIEGILVFKNASEHTSPKLIRSKRGLTVGIHETKRLWLVPMLVLIPADALTIPFDFWPIFPTSSGGFTFLFVPFWLGFDAKIRSRHPKQGIQVIGRNVILLGAFVSIISAVGFWYPLASICAVGIAMVGRLLISILSYVKDDAQIFYFSRSNEGIVVLDIIPGSPADKMELQIGDVIRTVNGVHVQSTQQFYEAVQLNRAFCKLEVIDDQGENRLVNRALYEGEHHELGVITFEIDSQWEKKDIG</sequence>
<evidence type="ECO:0000259" key="2">
    <source>
        <dbReference type="PROSITE" id="PS50106"/>
    </source>
</evidence>
<dbReference type="Proteomes" id="UP000743899">
    <property type="component" value="Unassembled WGS sequence"/>
</dbReference>
<dbReference type="Gene3D" id="2.30.42.10">
    <property type="match status" value="1"/>
</dbReference>
<feature type="transmembrane region" description="Helical" evidence="1">
    <location>
        <begin position="18"/>
        <end position="35"/>
    </location>
</feature>
<dbReference type="SMART" id="SM00228">
    <property type="entry name" value="PDZ"/>
    <property type="match status" value="1"/>
</dbReference>
<dbReference type="InterPro" id="IPR041489">
    <property type="entry name" value="PDZ_6"/>
</dbReference>
<keyword evidence="1" id="KW-1133">Transmembrane helix</keyword>
<gene>
    <name evidence="3" type="ORF">GW534_10485</name>
</gene>
<feature type="transmembrane region" description="Helical" evidence="1">
    <location>
        <begin position="249"/>
        <end position="267"/>
    </location>
</feature>
<keyword evidence="4" id="KW-1185">Reference proteome</keyword>
<dbReference type="RefSeq" id="WP_161920972.1">
    <property type="nucleotide sequence ID" value="NZ_JAACYS010000047.1"/>
</dbReference>
<dbReference type="EMBL" id="JAACYS010000047">
    <property type="protein sequence ID" value="NCU18142.1"/>
    <property type="molecule type" value="Genomic_DNA"/>
</dbReference>
<dbReference type="Pfam" id="PF17820">
    <property type="entry name" value="PDZ_6"/>
    <property type="match status" value="1"/>
</dbReference>
<evidence type="ECO:0000256" key="1">
    <source>
        <dbReference type="SAM" id="Phobius"/>
    </source>
</evidence>
<accession>A0ABX0AAM4</accession>
<dbReference type="SUPFAM" id="SSF50156">
    <property type="entry name" value="PDZ domain-like"/>
    <property type="match status" value="1"/>
</dbReference>
<feature type="transmembrane region" description="Helical" evidence="1">
    <location>
        <begin position="56"/>
        <end position="74"/>
    </location>
</feature>
<organism evidence="3 4">
    <name type="scientific">Pallidibacillus pasinlerensis</name>
    <dbReference type="NCBI Taxonomy" id="2703818"/>
    <lineage>
        <taxon>Bacteria</taxon>
        <taxon>Bacillati</taxon>
        <taxon>Bacillota</taxon>
        <taxon>Bacilli</taxon>
        <taxon>Bacillales</taxon>
        <taxon>Bacillaceae</taxon>
        <taxon>Pallidibacillus</taxon>
    </lineage>
</organism>
<reference evidence="3 4" key="1">
    <citation type="submission" date="2020-01" db="EMBL/GenBank/DDBJ databases">
        <title>A novel Bacillus sp. from Pasinler.</title>
        <authorList>
            <person name="Adiguzel A."/>
            <person name="Ay H."/>
            <person name="Baltaci M.O."/>
        </authorList>
    </citation>
    <scope>NUCLEOTIDE SEQUENCE [LARGE SCALE GENOMIC DNA]</scope>
    <source>
        <strain evidence="3 4">P1</strain>
    </source>
</reference>
<feature type="domain" description="PDZ" evidence="2">
    <location>
        <begin position="286"/>
        <end position="338"/>
    </location>
</feature>
<dbReference type="PROSITE" id="PS50106">
    <property type="entry name" value="PDZ"/>
    <property type="match status" value="1"/>
</dbReference>
<name>A0ABX0AAM4_9BACI</name>
<dbReference type="InterPro" id="IPR001478">
    <property type="entry name" value="PDZ"/>
</dbReference>
<feature type="transmembrane region" description="Helical" evidence="1">
    <location>
        <begin position="104"/>
        <end position="123"/>
    </location>
</feature>
<proteinExistence type="predicted"/>
<feature type="transmembrane region" description="Helical" evidence="1">
    <location>
        <begin position="138"/>
        <end position="159"/>
    </location>
</feature>
<comment type="caution">
    <text evidence="3">The sequence shown here is derived from an EMBL/GenBank/DDBJ whole genome shotgun (WGS) entry which is preliminary data.</text>
</comment>